<dbReference type="Pfam" id="PF17963">
    <property type="entry name" value="Big_9"/>
    <property type="match status" value="5"/>
</dbReference>
<organism evidence="4 5">
    <name type="scientific">Microcella pacifica</name>
    <dbReference type="NCBI Taxonomy" id="2591847"/>
    <lineage>
        <taxon>Bacteria</taxon>
        <taxon>Bacillati</taxon>
        <taxon>Actinomycetota</taxon>
        <taxon>Actinomycetes</taxon>
        <taxon>Micrococcales</taxon>
        <taxon>Microbacteriaceae</taxon>
        <taxon>Microcella</taxon>
    </lineage>
</organism>
<dbReference type="RefSeq" id="WP_152583422.1">
    <property type="nucleotide sequence ID" value="NZ_VIKT02000009.1"/>
</dbReference>
<feature type="domain" description="Fibronectin type-III" evidence="3">
    <location>
        <begin position="1466"/>
        <end position="1562"/>
    </location>
</feature>
<evidence type="ECO:0000256" key="2">
    <source>
        <dbReference type="ARBA" id="ARBA00023326"/>
    </source>
</evidence>
<dbReference type="EMBL" id="VIKT02000009">
    <property type="protein sequence ID" value="NHF62929.1"/>
    <property type="molecule type" value="Genomic_DNA"/>
</dbReference>
<evidence type="ECO:0000256" key="1">
    <source>
        <dbReference type="ARBA" id="ARBA00023295"/>
    </source>
</evidence>
<dbReference type="SUPFAM" id="SSF49265">
    <property type="entry name" value="Fibronectin type III"/>
    <property type="match status" value="2"/>
</dbReference>
<evidence type="ECO:0000259" key="3">
    <source>
        <dbReference type="PROSITE" id="PS50853"/>
    </source>
</evidence>
<keyword evidence="1" id="KW-0326">Glycosidase</keyword>
<dbReference type="OrthoDB" id="5241356at2"/>
<sequence>MRRSTLLTGVGASLVAALVATLAVIAPGFETQRVDLDDGSLWIASGERQTVGRANLQIGLLDSVVESGGSQLDILQDEDDVIVVDAVNATADILDVARAEVRETVPLPPDGASVRAVSESMVVHSASTGETWVVPRLGFDEFDAASSASFVFGAGSALAEEDGYGVVVVAPEAGEVYRLLPDRTDRVEQTWTIDIDPSADAAITIVGDTWVVLDRDERVLITADRRIPLDDLVPPGSTLALPAPAPTPQGRELLLAHDGGLIEVLLDSGESRSLVTDRSGAPASPVRVGECSYAAWTDGSAWRRCGTVADVLALQGMSPAALLRFEVREDRLVLSDAASGSAWAVQSNGALIDNWDELIVQDEDEREEQLDDLDVPPELERVQAPPVAVDDEFGARPGRSTVLPVLLNDSDPNGDVLAISAVTPIDPGIGRIDRVSEGQQLQLTLEPSATGQLEFDYTITDGRGDADSARVTVSVRSPEQNAPPVQVRASRTTVAQGGTTTAAVLGEWYDPDGDPIYLESAFALAPDTATFRPDGRVTFSEAGGAGEVRTVALSVSDGTASTSGELAVTVRPSGQVPIIAEPFMVLAYADQEVRVEPLIHVRGGTGTIRLSAVPDKAGATITTSLDRGTFRFRSTEVRTHYLEYVVTDGATTATGLVRIDVAAPPESGSAPITVPKTAFVRTLSNSTVAVATTDIDPTGGVLIVTGIVDVPSGSGIRAEIIDQRDVRVTLTRPLDAPQSIRYRISNGAAESVGTITVIEIPRPDRQQPPIAVDDSISVRVGDAVSIPVLDNDEHPDDEPITLAPDLISGLDGESGLLFVAGDRLRYLAPDQPGDFTAVYEVLGPLGQERAQATVSIRVREANEATNEAPVASTVTARVIAGDTVRIPIPVDTMDPDGDSVQLLGPETSPERGSIVDSGQDFIDYEAGSYSAGTDSFRYTVVDALGARASGTIRVGISPRLEGARNPVANDDAVVVRPGVTVLVPVLDNDTDPDGSALAVVAVEPNDPALDAEVVEGRFVRVTPPTAQGTYGLVYTIENPLAGRSQAFVTITVDPDAPLTPPVARDTVLSLTDILEQESVAVDVLARVFFSEGEIAELGLELVPGYESGAVIQPDRRILVEVREERQIIPFQVVHPDDPTVRSTAFVWVPGTDDALPQLDRRAERIEVVSEESILIDINDYVIAVGGQPVRLTDTATVQASRSNGEDPVVDEDTLRFTSADLYFGPASLSFEVTDGASATDPEGRVATIVLPITVTPRENQPPVLVGASIELEPGQEAELDLVRVTSYPYPDDIDELAYDIIDGPTPGLEADLVGQRLRVSVPASTPRGATTGVTLSVRDDAAPGTPGRIQVSVVPSTRPLAAPATDAAIAPRGETTIIDVLANDQATNPFPGQPLRVVGVRGLDGGLPAGVQIEPVNDGQSLAVTVGEAAAPIDTNLEYQVADVTDDPERYVWGSVRISVQDVPDPVTNLRVQNYGDRQLTLAWSPGASNNAPLEGFEATVTTVESGSSTVVTCATSPCTVPTEGNGSSNRVRVSVVAVNALGESDPTSLADPVWSDLVPPAPSLLGVAPLDGGLRIGWTKPDQSAGASPIRSYRITVGSVSRTQTVSASDAVGTEYWLNVVDVGALANGTSYSVSVSARNDAFGALTTWNAAQTNGTPAGPPIPTAAPTASGSTSGMGIDDHEVTVAWPSAFAGNGRSVQAYYVWLDDSGSAPACTVTGVSVGSPSHSAPAGVRVLDAATSSTVFTGLSADTEYRAVVYAYNGQGCTASVEVTAVPRATPSQVVAASITPGVETETGRWNSRATGVTTEGGDPVDRVRYRLVGEGVDPAQSAPLELPIALTAGSTHYGAALQVQFSACRVYPEITVCGEWSEAIPLEVAVRIDAAVEFTDISTGPPDRSVEVSWSTITPGAAYTAVQYECLGGEVTTDPDAPRQCTITASAPDDPRLVITVTVGSTIYTREYSP</sequence>
<dbReference type="InterPro" id="IPR013783">
    <property type="entry name" value="Ig-like_fold"/>
</dbReference>
<reference evidence="4 5" key="1">
    <citation type="submission" date="2019-06" db="EMBL/GenBank/DDBJ databases">
        <authorList>
            <person name="De-Chao Zhang Q."/>
        </authorList>
    </citation>
    <scope>NUCLEOTIDE SEQUENCE [LARGE SCALE GENOMIC DNA]</scope>
    <source>
        <strain evidence="4 5">KN1116</strain>
    </source>
</reference>
<dbReference type="Proteomes" id="UP000818266">
    <property type="component" value="Unassembled WGS sequence"/>
</dbReference>
<keyword evidence="5" id="KW-1185">Reference proteome</keyword>
<keyword evidence="2" id="KW-0119">Carbohydrate metabolism</keyword>
<reference evidence="4 5" key="2">
    <citation type="submission" date="2020-03" db="EMBL/GenBank/DDBJ databases">
        <title>Chryseoglobus sp. isolated from a deep-sea seamount.</title>
        <authorList>
            <person name="Zhang D.-C."/>
        </authorList>
    </citation>
    <scope>NUCLEOTIDE SEQUENCE [LARGE SCALE GENOMIC DNA]</scope>
    <source>
        <strain evidence="4 5">KN1116</strain>
    </source>
</reference>
<dbReference type="PROSITE" id="PS50853">
    <property type="entry name" value="FN3"/>
    <property type="match status" value="1"/>
</dbReference>
<proteinExistence type="predicted"/>
<dbReference type="InterPro" id="IPR003961">
    <property type="entry name" value="FN3_dom"/>
</dbReference>
<evidence type="ECO:0000313" key="4">
    <source>
        <dbReference type="EMBL" id="NHF62929.1"/>
    </source>
</evidence>
<keyword evidence="2" id="KW-0624">Polysaccharide degradation</keyword>
<keyword evidence="1" id="KW-0378">Hydrolase</keyword>
<dbReference type="CDD" id="cd00063">
    <property type="entry name" value="FN3"/>
    <property type="match status" value="3"/>
</dbReference>
<accession>A0A9E5MKB7</accession>
<comment type="caution">
    <text evidence="4">The sequence shown here is derived from an EMBL/GenBank/DDBJ whole genome shotgun (WGS) entry which is preliminary data.</text>
</comment>
<evidence type="ECO:0000313" key="5">
    <source>
        <dbReference type="Proteomes" id="UP000818266"/>
    </source>
</evidence>
<name>A0A9E5MKB7_9MICO</name>
<protein>
    <submittedName>
        <fullName evidence="4">Cadherin-like domain-containing protein</fullName>
    </submittedName>
</protein>
<dbReference type="InterPro" id="IPR036116">
    <property type="entry name" value="FN3_sf"/>
</dbReference>
<dbReference type="Gene3D" id="2.60.40.2810">
    <property type="match status" value="1"/>
</dbReference>
<dbReference type="GO" id="GO:0000272">
    <property type="term" value="P:polysaccharide catabolic process"/>
    <property type="evidence" value="ECO:0007669"/>
    <property type="project" value="UniProtKB-KW"/>
</dbReference>
<dbReference type="GO" id="GO:0016798">
    <property type="term" value="F:hydrolase activity, acting on glycosyl bonds"/>
    <property type="evidence" value="ECO:0007669"/>
    <property type="project" value="UniProtKB-KW"/>
</dbReference>
<gene>
    <name evidence="4" type="ORF">FK219_006715</name>
</gene>
<dbReference type="Gene3D" id="2.60.40.10">
    <property type="entry name" value="Immunoglobulins"/>
    <property type="match status" value="3"/>
</dbReference>
<dbReference type="SMART" id="SM00060">
    <property type="entry name" value="FN3"/>
    <property type="match status" value="3"/>
</dbReference>